<dbReference type="InterPro" id="IPR046985">
    <property type="entry name" value="IP5"/>
</dbReference>
<name>A0A9Q9CC98_ENCHE</name>
<dbReference type="EMBL" id="CP075156">
    <property type="protein sequence ID" value="UTX44218.1"/>
    <property type="molecule type" value="Genomic_DNA"/>
</dbReference>
<dbReference type="Proteomes" id="UP001059546">
    <property type="component" value="Chromosome X"/>
</dbReference>
<sequence length="321" mass="36288">MLLTVLSWNVNNREGVADAIPKILRDCKSDMILISLQEHFDLYSGVAKSVVKMCPSYRVVSVDRVFGVWSIVLSKERHTASAMRMGLGPLGFINKGVCMTRISNGIIFISCHLSAHQENNKKRLNEIRRIFECICDEESLKSTDTVILAGDMNFRIAKGARVLSYLRAKKDDQCNEFKNAYPSFVEGTIDFEPTYKYIASTDELCSKRQPSWCDRVIVSSCYTSKFNVYRSAHEVKISDHKPIICIFETSGRRADRVAIPMVGYNGHQIIRALTRFYCGVHEHCNTALVCLLVLVVYLVLARCKTIPRFSSLFRGLGTSTD</sequence>
<dbReference type="GO" id="GO:0046856">
    <property type="term" value="P:phosphatidylinositol dephosphorylation"/>
    <property type="evidence" value="ECO:0007669"/>
    <property type="project" value="InterPro"/>
</dbReference>
<dbReference type="PANTHER" id="PTHR11200:SF300">
    <property type="entry name" value="TYPE II INOSITOL 1,4,5-TRISPHOSPHATE 5-PHOSPHATASE"/>
    <property type="match status" value="1"/>
</dbReference>
<evidence type="ECO:0000259" key="2">
    <source>
        <dbReference type="SMART" id="SM00128"/>
    </source>
</evidence>
<keyword evidence="1" id="KW-0472">Membrane</keyword>
<reference evidence="3" key="1">
    <citation type="submission" date="2021-05" db="EMBL/GenBank/DDBJ databases">
        <title>Encephalitozoon hellem ATCC 50604 Complete Genome.</title>
        <authorList>
            <person name="Mascarenhas dos Santos A.C."/>
            <person name="Julian A.T."/>
            <person name="Pombert J.-F."/>
        </authorList>
    </citation>
    <scope>NUCLEOTIDE SEQUENCE</scope>
    <source>
        <strain evidence="3">ATCC 50604</strain>
    </source>
</reference>
<proteinExistence type="predicted"/>
<dbReference type="GO" id="GO:0004439">
    <property type="term" value="F:phosphatidylinositol-4,5-bisphosphate 5-phosphatase activity"/>
    <property type="evidence" value="ECO:0007669"/>
    <property type="project" value="TreeGrafter"/>
</dbReference>
<dbReference type="AlphaFoldDB" id="A0A9Q9CC98"/>
<dbReference type="Pfam" id="PF22669">
    <property type="entry name" value="Exo_endo_phos2"/>
    <property type="match status" value="1"/>
</dbReference>
<evidence type="ECO:0000256" key="1">
    <source>
        <dbReference type="SAM" id="Phobius"/>
    </source>
</evidence>
<protein>
    <submittedName>
        <fullName evidence="3">Phosphatidylinositol phosphate phosphatase</fullName>
    </submittedName>
</protein>
<accession>A0A9Q9CC98</accession>
<dbReference type="SMART" id="SM00128">
    <property type="entry name" value="IPPc"/>
    <property type="match status" value="1"/>
</dbReference>
<feature type="domain" description="Inositol polyphosphate-related phosphatase" evidence="2">
    <location>
        <begin position="3"/>
        <end position="255"/>
    </location>
</feature>
<keyword evidence="1" id="KW-1133">Transmembrane helix</keyword>
<evidence type="ECO:0000313" key="3">
    <source>
        <dbReference type="EMBL" id="UTX44218.1"/>
    </source>
</evidence>
<dbReference type="InterPro" id="IPR000300">
    <property type="entry name" value="IPPc"/>
</dbReference>
<gene>
    <name evidence="3" type="ORF">GPU96_10g20100</name>
</gene>
<keyword evidence="1" id="KW-0812">Transmembrane</keyword>
<dbReference type="Gene3D" id="3.60.10.10">
    <property type="entry name" value="Endonuclease/exonuclease/phosphatase"/>
    <property type="match status" value="1"/>
</dbReference>
<organism evidence="3 4">
    <name type="scientific">Encephalitozoon hellem</name>
    <name type="common">Microsporidian parasite</name>
    <dbReference type="NCBI Taxonomy" id="27973"/>
    <lineage>
        <taxon>Eukaryota</taxon>
        <taxon>Fungi</taxon>
        <taxon>Fungi incertae sedis</taxon>
        <taxon>Microsporidia</taxon>
        <taxon>Unikaryonidae</taxon>
        <taxon>Encephalitozoon</taxon>
    </lineage>
</organism>
<feature type="transmembrane region" description="Helical" evidence="1">
    <location>
        <begin position="286"/>
        <end position="303"/>
    </location>
</feature>
<evidence type="ECO:0000313" key="4">
    <source>
        <dbReference type="Proteomes" id="UP001059546"/>
    </source>
</evidence>
<dbReference type="InterPro" id="IPR036691">
    <property type="entry name" value="Endo/exonu/phosph_ase_sf"/>
</dbReference>
<dbReference type="SUPFAM" id="SSF56219">
    <property type="entry name" value="DNase I-like"/>
    <property type="match status" value="1"/>
</dbReference>
<dbReference type="PANTHER" id="PTHR11200">
    <property type="entry name" value="INOSITOL 5-PHOSPHATASE"/>
    <property type="match status" value="1"/>
</dbReference>